<organism evidence="3 4">
    <name type="scientific">Arthrobacter mangrovi</name>
    <dbReference type="NCBI Taxonomy" id="2966350"/>
    <lineage>
        <taxon>Bacteria</taxon>
        <taxon>Bacillati</taxon>
        <taxon>Actinomycetota</taxon>
        <taxon>Actinomycetes</taxon>
        <taxon>Micrococcales</taxon>
        <taxon>Micrococcaceae</taxon>
        <taxon>Arthrobacter</taxon>
    </lineage>
</organism>
<dbReference type="Gene3D" id="3.40.50.150">
    <property type="entry name" value="Vaccinia Virus protein VP39"/>
    <property type="match status" value="1"/>
</dbReference>
<keyword evidence="4" id="KW-1185">Reference proteome</keyword>
<feature type="domain" description="Methyltransferase" evidence="1">
    <location>
        <begin position="103"/>
        <end position="187"/>
    </location>
</feature>
<dbReference type="InterPro" id="IPR016718">
    <property type="entry name" value="rRNA_m1G-MeTrfase_A_prd"/>
</dbReference>
<dbReference type="EMBL" id="BRVS01000007">
    <property type="protein sequence ID" value="GLB67332.1"/>
    <property type="molecule type" value="Genomic_DNA"/>
</dbReference>
<name>A0ABQ5MTL6_9MICC</name>
<gene>
    <name evidence="3" type="ORF">AHIS1636_17720</name>
</gene>
<dbReference type="InterPro" id="IPR029063">
    <property type="entry name" value="SAM-dependent_MTases_sf"/>
</dbReference>
<evidence type="ECO:0000259" key="2">
    <source>
        <dbReference type="Pfam" id="PF21302"/>
    </source>
</evidence>
<dbReference type="InterPro" id="IPR050508">
    <property type="entry name" value="Methyltransf_Superfamily"/>
</dbReference>
<dbReference type="Pfam" id="PF13649">
    <property type="entry name" value="Methyltransf_25"/>
    <property type="match status" value="1"/>
</dbReference>
<keyword evidence="3" id="KW-0808">Transferase</keyword>
<reference evidence="3 4" key="1">
    <citation type="journal article" date="2023" name="Int. J. Syst. Evol. Microbiol.">
        <title>Arthrobacter mangrovi sp. nov., an actinobacterium isolated from the rhizosphere of a mangrove.</title>
        <authorList>
            <person name="Hamada M."/>
            <person name="Saitou S."/>
            <person name="Enomoto N."/>
            <person name="Nanri K."/>
            <person name="Hidaka K."/>
            <person name="Miura T."/>
            <person name="Tamura T."/>
        </authorList>
    </citation>
    <scope>NUCLEOTIDE SEQUENCE [LARGE SCALE GENOMIC DNA]</scope>
    <source>
        <strain evidence="3 4">NBRC 112813</strain>
    </source>
</reference>
<dbReference type="InterPro" id="IPR048647">
    <property type="entry name" value="RlmA_N"/>
</dbReference>
<dbReference type="SUPFAM" id="SSF53335">
    <property type="entry name" value="S-adenosyl-L-methionine-dependent methyltransferases"/>
    <property type="match status" value="1"/>
</dbReference>
<proteinExistence type="predicted"/>
<evidence type="ECO:0000259" key="1">
    <source>
        <dbReference type="Pfam" id="PF13649"/>
    </source>
</evidence>
<feature type="domain" description="23S rRNA (guanine(745)-N(1))-methyltransferase N-terminal" evidence="2">
    <location>
        <begin position="15"/>
        <end position="53"/>
    </location>
</feature>
<dbReference type="CDD" id="cd02440">
    <property type="entry name" value="AdoMet_MTases"/>
    <property type="match status" value="1"/>
</dbReference>
<keyword evidence="3" id="KW-0489">Methyltransferase</keyword>
<sequence length="288" mass="30277">MPPLPEPLDAVALLRCPVCSAAMAAASDTAAGGLRCTAGHAFDGARQGYVNLLTGKGTSFIPDTADMVAARAAFLDAGHYRPLMEAVRAAAAQLLAGTAEPVVVDAGAGTGHYLAPVLASLPQCRAVALDLSKYALRRAARTCPQALCVVWDLWRPLPLADGAADLVLNIFAPRNPEEYARILRPGGRLLVVTPAPGHLEALRRIVPLLAIDTDKAERLAASLGSSFEPEGAEELVVPLELDPEDLRNLVMMGPNAHHVDPAALDKAAEAPRSGVEARFTISIFGKRH</sequence>
<accession>A0ABQ5MTL6</accession>
<protein>
    <submittedName>
        <fullName evidence="3">SAM-dependent methyltransferase</fullName>
    </submittedName>
</protein>
<dbReference type="GO" id="GO:0008168">
    <property type="term" value="F:methyltransferase activity"/>
    <property type="evidence" value="ECO:0007669"/>
    <property type="project" value="UniProtKB-KW"/>
</dbReference>
<comment type="caution">
    <text evidence="3">The sequence shown here is derived from an EMBL/GenBank/DDBJ whole genome shotgun (WGS) entry which is preliminary data.</text>
</comment>
<evidence type="ECO:0000313" key="3">
    <source>
        <dbReference type="EMBL" id="GLB67332.1"/>
    </source>
</evidence>
<dbReference type="PANTHER" id="PTHR42912:SF45">
    <property type="entry name" value="23S RRNA (GUANINE(745)-N(1))-METHYLTRANSFERASE"/>
    <property type="match status" value="1"/>
</dbReference>
<dbReference type="GO" id="GO:0032259">
    <property type="term" value="P:methylation"/>
    <property type="evidence" value="ECO:0007669"/>
    <property type="project" value="UniProtKB-KW"/>
</dbReference>
<evidence type="ECO:0000313" key="4">
    <source>
        <dbReference type="Proteomes" id="UP001209654"/>
    </source>
</evidence>
<dbReference type="InterPro" id="IPR041698">
    <property type="entry name" value="Methyltransf_25"/>
</dbReference>
<dbReference type="PANTHER" id="PTHR42912">
    <property type="entry name" value="METHYLTRANSFERASE"/>
    <property type="match status" value="1"/>
</dbReference>
<dbReference type="Pfam" id="PF21302">
    <property type="entry name" value="Zn_ribbon_RlmA"/>
    <property type="match status" value="1"/>
</dbReference>
<dbReference type="PIRSF" id="PIRSF018249">
    <property type="entry name" value="MyrA_prd"/>
    <property type="match status" value="1"/>
</dbReference>
<dbReference type="Proteomes" id="UP001209654">
    <property type="component" value="Unassembled WGS sequence"/>
</dbReference>
<dbReference type="RefSeq" id="WP_264795470.1">
    <property type="nucleotide sequence ID" value="NZ_BRVS01000007.1"/>
</dbReference>